<dbReference type="AlphaFoldDB" id="A0A4R3KB74"/>
<organism evidence="2 3">
    <name type="scientific">Tepidibacillus fermentans</name>
    <dbReference type="NCBI Taxonomy" id="1281767"/>
    <lineage>
        <taxon>Bacteria</taxon>
        <taxon>Bacillati</taxon>
        <taxon>Bacillota</taxon>
        <taxon>Bacilli</taxon>
        <taxon>Bacillales</taxon>
        <taxon>Bacillaceae</taxon>
        <taxon>Tepidibacillus</taxon>
    </lineage>
</organism>
<dbReference type="Gene3D" id="1.10.287.540">
    <property type="entry name" value="Helix hairpin bin"/>
    <property type="match status" value="1"/>
</dbReference>
<proteinExistence type="predicted"/>
<evidence type="ECO:0000313" key="2">
    <source>
        <dbReference type="EMBL" id="TCS80394.1"/>
    </source>
</evidence>
<keyword evidence="3" id="KW-1185">Reference proteome</keyword>
<evidence type="ECO:0000313" key="3">
    <source>
        <dbReference type="Proteomes" id="UP000295788"/>
    </source>
</evidence>
<sequence length="132" mass="15280">MEEMLKKLLDELADMKANMATKSEIQDIKSNMVTKSELQDMKANMATKSEIQDIKSNVNNRFDIIETKLAQLQVDVSEVKATVRRIEESHQEDVHAMLQTINNKLDQRDAEIQVLNKRIFKLESEVERMTSL</sequence>
<protein>
    <submittedName>
        <fullName evidence="2">Uncharacterized protein</fullName>
    </submittedName>
</protein>
<comment type="caution">
    <text evidence="2">The sequence shown here is derived from an EMBL/GenBank/DDBJ whole genome shotgun (WGS) entry which is preliminary data.</text>
</comment>
<evidence type="ECO:0000256" key="1">
    <source>
        <dbReference type="SAM" id="Coils"/>
    </source>
</evidence>
<reference evidence="2 3" key="1">
    <citation type="submission" date="2019-03" db="EMBL/GenBank/DDBJ databases">
        <title>Genomic Encyclopedia of Type Strains, Phase IV (KMG-IV): sequencing the most valuable type-strain genomes for metagenomic binning, comparative biology and taxonomic classification.</title>
        <authorList>
            <person name="Goeker M."/>
        </authorList>
    </citation>
    <scope>NUCLEOTIDE SEQUENCE [LARGE SCALE GENOMIC DNA]</scope>
    <source>
        <strain evidence="2 3">DSM 23802</strain>
    </source>
</reference>
<dbReference type="OrthoDB" id="2680327at2"/>
<keyword evidence="1" id="KW-0175">Coiled coil</keyword>
<dbReference type="Proteomes" id="UP000295788">
    <property type="component" value="Unassembled WGS sequence"/>
</dbReference>
<name>A0A4R3KB74_9BACI</name>
<accession>A0A4R3KB74</accession>
<dbReference type="EMBL" id="SMAB01000017">
    <property type="protein sequence ID" value="TCS80394.1"/>
    <property type="molecule type" value="Genomic_DNA"/>
</dbReference>
<feature type="coiled-coil region" evidence="1">
    <location>
        <begin position="69"/>
        <end position="132"/>
    </location>
</feature>
<gene>
    <name evidence="2" type="ORF">EDD72_11761</name>
</gene>
<dbReference type="RefSeq" id="WP_132769849.1">
    <property type="nucleotide sequence ID" value="NZ_SMAB01000017.1"/>
</dbReference>